<accession>A0ABX7NPX0</accession>
<evidence type="ECO:0000313" key="3">
    <source>
        <dbReference type="Proteomes" id="UP000662747"/>
    </source>
</evidence>
<dbReference type="Proteomes" id="UP000662747">
    <property type="component" value="Chromosome"/>
</dbReference>
<dbReference type="InterPro" id="IPR011753">
    <property type="entry name" value="DUSAM_dom"/>
</dbReference>
<dbReference type="Pfam" id="PF09543">
    <property type="entry name" value="DUF2379"/>
    <property type="match status" value="1"/>
</dbReference>
<feature type="domain" description="DUSAM" evidence="1">
    <location>
        <begin position="7"/>
        <end position="122"/>
    </location>
</feature>
<dbReference type="EMBL" id="CP071090">
    <property type="protein sequence ID" value="QSQ20488.1"/>
    <property type="molecule type" value="Genomic_DNA"/>
</dbReference>
<dbReference type="RefSeq" id="WP_206722068.1">
    <property type="nucleotide sequence ID" value="NZ_CP071090.1"/>
</dbReference>
<evidence type="ECO:0000259" key="1">
    <source>
        <dbReference type="Pfam" id="PF09543"/>
    </source>
</evidence>
<name>A0ABX7NPX0_9BACT</name>
<keyword evidence="3" id="KW-1185">Reference proteome</keyword>
<organism evidence="2 3">
    <name type="scientific">Pyxidicoccus parkwayensis</name>
    <dbReference type="NCBI Taxonomy" id="2813578"/>
    <lineage>
        <taxon>Bacteria</taxon>
        <taxon>Pseudomonadati</taxon>
        <taxon>Myxococcota</taxon>
        <taxon>Myxococcia</taxon>
        <taxon>Myxococcales</taxon>
        <taxon>Cystobacterineae</taxon>
        <taxon>Myxococcaceae</taxon>
        <taxon>Pyxidicoccus</taxon>
    </lineage>
</organism>
<sequence length="123" mass="13837">MRPEDHDWHHVQELATRLQREKGSDLTDAERDLVRRVAREVAISDADAERALQSAASGAELAVEVSRRIREGSRRLSQALVRASRFSASGDTTAARKVLQDLLDVEVVPLYRRHAQLELDELA</sequence>
<gene>
    <name evidence="2" type="ORF">JY651_35355</name>
</gene>
<protein>
    <submittedName>
        <fullName evidence="2">DUF2379 family protein</fullName>
    </submittedName>
</protein>
<evidence type="ECO:0000313" key="2">
    <source>
        <dbReference type="EMBL" id="QSQ20488.1"/>
    </source>
</evidence>
<proteinExistence type="predicted"/>
<reference evidence="2 3" key="1">
    <citation type="submission" date="2021-02" db="EMBL/GenBank/DDBJ databases">
        <title>De Novo genome assembly of isolated myxobacteria.</title>
        <authorList>
            <person name="Stevens D.C."/>
        </authorList>
    </citation>
    <scope>NUCLEOTIDE SEQUENCE [LARGE SCALE GENOMIC DNA]</scope>
    <source>
        <strain evidence="3">SCPEA02</strain>
    </source>
</reference>
<dbReference type="NCBIfam" id="TIGR02267">
    <property type="entry name" value="DUSAM domain"/>
    <property type="match status" value="1"/>
</dbReference>